<dbReference type="Pfam" id="PF00355">
    <property type="entry name" value="Rieske"/>
    <property type="match status" value="1"/>
</dbReference>
<dbReference type="InterPro" id="IPR001452">
    <property type="entry name" value="SH3_domain"/>
</dbReference>
<dbReference type="SMART" id="SM00326">
    <property type="entry name" value="SH3"/>
    <property type="match status" value="1"/>
</dbReference>
<evidence type="ECO:0008006" key="15">
    <source>
        <dbReference type="Google" id="ProtNLM"/>
    </source>
</evidence>
<feature type="domain" description="SH3" evidence="11">
    <location>
        <begin position="495"/>
        <end position="557"/>
    </location>
</feature>
<dbReference type="Gene3D" id="3.90.380.10">
    <property type="entry name" value="Naphthalene 1,2-dioxygenase Alpha Subunit, Chain A, domain 1"/>
    <property type="match status" value="1"/>
</dbReference>
<dbReference type="PROSITE" id="PS51296">
    <property type="entry name" value="RIESKE"/>
    <property type="match status" value="1"/>
</dbReference>
<dbReference type="PANTHER" id="PTHR15176:SF1">
    <property type="entry name" value="NEPHROCYSTIN-1"/>
    <property type="match status" value="1"/>
</dbReference>
<dbReference type="InterPro" id="IPR017941">
    <property type="entry name" value="Rieske_2Fe-2S"/>
</dbReference>
<evidence type="ECO:0000256" key="5">
    <source>
        <dbReference type="ARBA" id="ARBA00022714"/>
    </source>
</evidence>
<dbReference type="GO" id="GO:0005929">
    <property type="term" value="C:cilium"/>
    <property type="evidence" value="ECO:0007669"/>
    <property type="project" value="TreeGrafter"/>
</dbReference>
<dbReference type="InParanoid" id="A0A0L0HIC6"/>
<dbReference type="SUPFAM" id="SSF50022">
    <property type="entry name" value="ISP domain"/>
    <property type="match status" value="1"/>
</dbReference>
<keyword evidence="3" id="KW-0150">Chloroplast</keyword>
<name>A0A0L0HIC6_SPIPD</name>
<feature type="compositionally biased region" description="Acidic residues" evidence="10">
    <location>
        <begin position="569"/>
        <end position="609"/>
    </location>
</feature>
<evidence type="ECO:0000256" key="10">
    <source>
        <dbReference type="SAM" id="MobiDB-lite"/>
    </source>
</evidence>
<feature type="domain" description="Rieske" evidence="12">
    <location>
        <begin position="32"/>
        <end position="138"/>
    </location>
</feature>
<dbReference type="GO" id="GO:0051537">
    <property type="term" value="F:2 iron, 2 sulfur cluster binding"/>
    <property type="evidence" value="ECO:0007669"/>
    <property type="project" value="UniProtKB-KW"/>
</dbReference>
<reference evidence="13 14" key="1">
    <citation type="submission" date="2009-08" db="EMBL/GenBank/DDBJ databases">
        <title>The Genome Sequence of Spizellomyces punctatus strain DAOM BR117.</title>
        <authorList>
            <consortium name="The Broad Institute Genome Sequencing Platform"/>
            <person name="Russ C."/>
            <person name="Cuomo C."/>
            <person name="Shea T."/>
            <person name="Young S.K."/>
            <person name="Zeng Q."/>
            <person name="Koehrsen M."/>
            <person name="Haas B."/>
            <person name="Borodovsky M."/>
            <person name="Guigo R."/>
            <person name="Alvarado L."/>
            <person name="Berlin A."/>
            <person name="Bochicchio J."/>
            <person name="Borenstein D."/>
            <person name="Chapman S."/>
            <person name="Chen Z."/>
            <person name="Engels R."/>
            <person name="Freedman E."/>
            <person name="Gellesch M."/>
            <person name="Goldberg J."/>
            <person name="Griggs A."/>
            <person name="Gujja S."/>
            <person name="Heiman D."/>
            <person name="Hepburn T."/>
            <person name="Howarth C."/>
            <person name="Jen D."/>
            <person name="Larson L."/>
            <person name="Lewis B."/>
            <person name="Mehta T."/>
            <person name="Park D."/>
            <person name="Pearson M."/>
            <person name="Roberts A."/>
            <person name="Saif S."/>
            <person name="Shenoy N."/>
            <person name="Sisk P."/>
            <person name="Stolte C."/>
            <person name="Sykes S."/>
            <person name="Thomson T."/>
            <person name="Walk T."/>
            <person name="White J."/>
            <person name="Yandava C."/>
            <person name="Burger G."/>
            <person name="Gray M.W."/>
            <person name="Holland P.W.H."/>
            <person name="King N."/>
            <person name="Lang F.B.F."/>
            <person name="Roger A.J."/>
            <person name="Ruiz-Trillo I."/>
            <person name="Lander E."/>
            <person name="Nusbaum C."/>
        </authorList>
    </citation>
    <scope>NUCLEOTIDE SEQUENCE [LARGE SCALE GENOMIC DNA]</scope>
    <source>
        <strain evidence="13 14">DAOM BR117</strain>
    </source>
</reference>
<sequence>MGSDNDNQDPSTAGTAAEREFFEQSTDVRKYWYPLIPSAELDAATPVGLHLLDDPLVIYRAYPGGDAVIIQDKCPHRAAPLSLGRIVDGHIECKYHGWQFDSTGACSHIPSYPPAAKPPLAAHVRQYPTREVDGWIWVWPGASLDSLDKDGPSLYMAYGREQELVPWSGYVDLDIDHSLLVENFLDPAHLPFVHKTTISKRSNVTPIHISAIQFSPGSMKGRQVTPRRPDLTEVELEFRTPCTVALKFKRPKQHEIQIDNDVSPPLPFDQTFYAIPTQKGKCRFIYFQRMPFLPSPTCTFVKYFPPLRWLISWYLHRFNQRVLYEDYALLKGLQRNLAKGAKALDSRTVVAADGLVVKYRAWWRRAFGRRGKRWNVWFAGYNPDIEDIVLDTIYLISTIVQISVACRLCHSAAHMDASNLACALVCQQTVNSMQRSSSFRSHKSSSSSFSAKQYIKDDTRRSSESLRKERGELSRSGSLRSERGSLRNERSGKAENGVIAVALYDYRGATDEELNFNEGDTFEILTTDNPEWWYVCTRNGQKLEGYVPTTYVRKLEDNEVSENQMKDSGEEEGTSESESDDSSGYETSAEDSQEDDEEDMGEDEQNDDSVDAKSPTESSQTSGEEEEDEITVTPTRVAQEKGRRRHRQRHHYRRPSRRRLIPPDPLKGFGILPQGFRFSTLGKTYEQGIGRLSKSLTPKLTPDGLCFKDLLWDHKKDRIKKLSTTCTIAFSLLDARYIPIPGPHVRILGRCVRMALFDKASILSNIHAVPAVYNPEFEHLWKFSSKASLLFPKDDENTCFLRVNDVDVNLCILFEFCMIVEKESRGDRPEIAQLSCGWGLLPLFTTDGGPIENKTYDIKLYGGTPFEKNVRLYEEIGKQGLLQSLIQPNKTPRLNVRVWKLGSSALRRLNHLPGTLISFLSAVPALSMYRQILADVLVAPKRDQVFSTIGDSVLGIFPLLAEQNDLLRLLVMVWERTWRTMKRSDKRSFTRSKQQFTRCVMAVWPLLHVREMPDYIPGYVELSQARQTIIHRFQEVGVIDYLGKNPAQATMRPFNTVEVQFNCLAAIAAAK</sequence>
<dbReference type="EMBL" id="KQ257455">
    <property type="protein sequence ID" value="KND00620.1"/>
    <property type="molecule type" value="Genomic_DNA"/>
</dbReference>
<keyword evidence="2 9" id="KW-0728">SH3 domain</keyword>
<dbReference type="GeneID" id="27687240"/>
<keyword evidence="6" id="KW-0479">Metal-binding</keyword>
<dbReference type="PRINTS" id="PR00452">
    <property type="entry name" value="SH3DOMAIN"/>
</dbReference>
<dbReference type="GO" id="GO:0005737">
    <property type="term" value="C:cytoplasm"/>
    <property type="evidence" value="ECO:0007669"/>
    <property type="project" value="TreeGrafter"/>
</dbReference>
<evidence type="ECO:0000256" key="1">
    <source>
        <dbReference type="ARBA" id="ARBA00004229"/>
    </source>
</evidence>
<dbReference type="STRING" id="645134.A0A0L0HIC6"/>
<dbReference type="RefSeq" id="XP_016608659.1">
    <property type="nucleotide sequence ID" value="XM_016751997.1"/>
</dbReference>
<dbReference type="OrthoDB" id="5340910at2759"/>
<evidence type="ECO:0000256" key="2">
    <source>
        <dbReference type="ARBA" id="ARBA00022443"/>
    </source>
</evidence>
<dbReference type="Proteomes" id="UP000053201">
    <property type="component" value="Unassembled WGS sequence"/>
</dbReference>
<keyword evidence="14" id="KW-1185">Reference proteome</keyword>
<dbReference type="SUPFAM" id="SSF50044">
    <property type="entry name" value="SH3-domain"/>
    <property type="match status" value="1"/>
</dbReference>
<evidence type="ECO:0000256" key="9">
    <source>
        <dbReference type="PROSITE-ProRule" id="PRU00192"/>
    </source>
</evidence>
<feature type="region of interest" description="Disordered" evidence="10">
    <location>
        <begin position="557"/>
        <end position="665"/>
    </location>
</feature>
<dbReference type="AlphaFoldDB" id="A0A0L0HIC6"/>
<dbReference type="Pfam" id="PF00018">
    <property type="entry name" value="SH3_1"/>
    <property type="match status" value="1"/>
</dbReference>
<organism evidence="13 14">
    <name type="scientific">Spizellomyces punctatus (strain DAOM BR117)</name>
    <dbReference type="NCBI Taxonomy" id="645134"/>
    <lineage>
        <taxon>Eukaryota</taxon>
        <taxon>Fungi</taxon>
        <taxon>Fungi incertae sedis</taxon>
        <taxon>Chytridiomycota</taxon>
        <taxon>Chytridiomycota incertae sedis</taxon>
        <taxon>Chytridiomycetes</taxon>
        <taxon>Spizellomycetales</taxon>
        <taxon>Spizellomycetaceae</taxon>
        <taxon>Spizellomyces</taxon>
    </lineage>
</organism>
<evidence type="ECO:0000259" key="11">
    <source>
        <dbReference type="PROSITE" id="PS50002"/>
    </source>
</evidence>
<gene>
    <name evidence="13" type="ORF">SPPG_03748</name>
</gene>
<evidence type="ECO:0000256" key="7">
    <source>
        <dbReference type="ARBA" id="ARBA00023004"/>
    </source>
</evidence>
<feature type="compositionally biased region" description="Polar residues" evidence="10">
    <location>
        <begin position="1"/>
        <end position="14"/>
    </location>
</feature>
<dbReference type="Pfam" id="PF08417">
    <property type="entry name" value="PaO"/>
    <property type="match status" value="1"/>
</dbReference>
<dbReference type="InterPro" id="IPR036028">
    <property type="entry name" value="SH3-like_dom_sf"/>
</dbReference>
<dbReference type="Gene3D" id="2.102.10.10">
    <property type="entry name" value="Rieske [2Fe-2S] iron-sulphur domain"/>
    <property type="match status" value="1"/>
</dbReference>
<dbReference type="PROSITE" id="PS50002">
    <property type="entry name" value="SH3"/>
    <property type="match status" value="1"/>
</dbReference>
<evidence type="ECO:0000313" key="14">
    <source>
        <dbReference type="Proteomes" id="UP000053201"/>
    </source>
</evidence>
<dbReference type="CDD" id="cd00174">
    <property type="entry name" value="SH3"/>
    <property type="match status" value="1"/>
</dbReference>
<feature type="region of interest" description="Disordered" evidence="10">
    <location>
        <begin position="1"/>
        <end position="20"/>
    </location>
</feature>
<keyword evidence="7" id="KW-0408">Iron</keyword>
<evidence type="ECO:0000313" key="13">
    <source>
        <dbReference type="EMBL" id="KND00620.1"/>
    </source>
</evidence>
<protein>
    <recommendedName>
        <fullName evidence="15">SH3 domain-containing protein</fullName>
    </recommendedName>
</protein>
<dbReference type="Gene3D" id="2.30.30.40">
    <property type="entry name" value="SH3 Domains"/>
    <property type="match status" value="1"/>
</dbReference>
<dbReference type="VEuPathDB" id="FungiDB:SPPG_03748"/>
<evidence type="ECO:0000256" key="3">
    <source>
        <dbReference type="ARBA" id="ARBA00022528"/>
    </source>
</evidence>
<feature type="region of interest" description="Disordered" evidence="10">
    <location>
        <begin position="450"/>
        <end position="491"/>
    </location>
</feature>
<feature type="compositionally biased region" description="Basic and acidic residues" evidence="10">
    <location>
        <begin position="454"/>
        <end position="473"/>
    </location>
</feature>
<feature type="compositionally biased region" description="Basic and acidic residues" evidence="10">
    <location>
        <begin position="480"/>
        <end position="491"/>
    </location>
</feature>
<dbReference type="InterPro" id="IPR039687">
    <property type="entry name" value="NPHP1"/>
</dbReference>
<keyword evidence="4" id="KW-0934">Plastid</keyword>
<evidence type="ECO:0000256" key="8">
    <source>
        <dbReference type="ARBA" id="ARBA00023014"/>
    </source>
</evidence>
<dbReference type="InterPro" id="IPR013626">
    <property type="entry name" value="PaO"/>
</dbReference>
<dbReference type="PANTHER" id="PTHR15176">
    <property type="entry name" value="NEPHROCYSTIN"/>
    <property type="match status" value="1"/>
</dbReference>
<dbReference type="SUPFAM" id="SSF55961">
    <property type="entry name" value="Bet v1-like"/>
    <property type="match status" value="1"/>
</dbReference>
<keyword evidence="8" id="KW-0411">Iron-sulfur</keyword>
<feature type="compositionally biased region" description="Basic residues" evidence="10">
    <location>
        <begin position="642"/>
        <end position="660"/>
    </location>
</feature>
<accession>A0A0L0HIC6</accession>
<keyword evidence="5" id="KW-0001">2Fe-2S</keyword>
<proteinExistence type="predicted"/>
<evidence type="ECO:0000256" key="4">
    <source>
        <dbReference type="ARBA" id="ARBA00022640"/>
    </source>
</evidence>
<dbReference type="eggNOG" id="ENOG502QU7K">
    <property type="taxonomic scope" value="Eukaryota"/>
</dbReference>
<comment type="subcellular location">
    <subcellularLocation>
        <location evidence="1">Plastid</location>
        <location evidence="1">Chloroplast</location>
    </subcellularLocation>
</comment>
<dbReference type="InterPro" id="IPR036922">
    <property type="entry name" value="Rieske_2Fe-2S_sf"/>
</dbReference>
<evidence type="ECO:0000259" key="12">
    <source>
        <dbReference type="PROSITE" id="PS51296"/>
    </source>
</evidence>
<dbReference type="GO" id="GO:0010277">
    <property type="term" value="F:chlorophyllide a oxygenase activity"/>
    <property type="evidence" value="ECO:0007669"/>
    <property type="project" value="InterPro"/>
</dbReference>
<evidence type="ECO:0000256" key="6">
    <source>
        <dbReference type="ARBA" id="ARBA00022723"/>
    </source>
</evidence>
<dbReference type="GO" id="GO:0046872">
    <property type="term" value="F:metal ion binding"/>
    <property type="evidence" value="ECO:0007669"/>
    <property type="project" value="UniProtKB-KW"/>
</dbReference>